<proteinExistence type="predicted"/>
<evidence type="ECO:0000259" key="3">
    <source>
        <dbReference type="PROSITE" id="PS50110"/>
    </source>
</evidence>
<dbReference type="RefSeq" id="WP_125485831.1">
    <property type="nucleotide sequence ID" value="NZ_RSDW01000001.1"/>
</dbReference>
<keyword evidence="5" id="KW-1185">Reference proteome</keyword>
<dbReference type="SMART" id="SM00448">
    <property type="entry name" value="REC"/>
    <property type="match status" value="1"/>
</dbReference>
<keyword evidence="1 2" id="KW-0597">Phosphoprotein</keyword>
<accession>A0A3R9R3W2</accession>
<name>A0A3R9R3W2_9BACT</name>
<reference evidence="4 5" key="1">
    <citation type="submission" date="2018-12" db="EMBL/GenBank/DDBJ databases">
        <title>Sequencing of bacterial isolates from soil warming experiment in Harvard Forest, Massachusetts, USA.</title>
        <authorList>
            <person name="Deangelis K."/>
        </authorList>
    </citation>
    <scope>NUCLEOTIDE SEQUENCE [LARGE SCALE GENOMIC DNA]</scope>
    <source>
        <strain evidence="4 5">EB153</strain>
    </source>
</reference>
<organism evidence="4 5">
    <name type="scientific">Edaphobacter aggregans</name>
    <dbReference type="NCBI Taxonomy" id="570835"/>
    <lineage>
        <taxon>Bacteria</taxon>
        <taxon>Pseudomonadati</taxon>
        <taxon>Acidobacteriota</taxon>
        <taxon>Terriglobia</taxon>
        <taxon>Terriglobales</taxon>
        <taxon>Acidobacteriaceae</taxon>
        <taxon>Edaphobacter</taxon>
    </lineage>
</organism>
<dbReference type="EMBL" id="RSDW01000001">
    <property type="protein sequence ID" value="RSL17331.1"/>
    <property type="molecule type" value="Genomic_DNA"/>
</dbReference>
<dbReference type="PROSITE" id="PS50110">
    <property type="entry name" value="RESPONSE_REGULATORY"/>
    <property type="match status" value="1"/>
</dbReference>
<evidence type="ECO:0000256" key="2">
    <source>
        <dbReference type="PROSITE-ProRule" id="PRU00169"/>
    </source>
</evidence>
<dbReference type="OrthoDB" id="9800897at2"/>
<dbReference type="InterPro" id="IPR001789">
    <property type="entry name" value="Sig_transdc_resp-reg_receiver"/>
</dbReference>
<dbReference type="AlphaFoldDB" id="A0A3R9R3W2"/>
<evidence type="ECO:0000313" key="4">
    <source>
        <dbReference type="EMBL" id="RSL17331.1"/>
    </source>
</evidence>
<dbReference type="InterPro" id="IPR050595">
    <property type="entry name" value="Bact_response_regulator"/>
</dbReference>
<dbReference type="PANTHER" id="PTHR44591">
    <property type="entry name" value="STRESS RESPONSE REGULATOR PROTEIN 1"/>
    <property type="match status" value="1"/>
</dbReference>
<feature type="modified residue" description="4-aspartylphosphate" evidence="2">
    <location>
        <position position="87"/>
    </location>
</feature>
<dbReference type="GO" id="GO:0000160">
    <property type="term" value="P:phosphorelay signal transduction system"/>
    <property type="evidence" value="ECO:0007669"/>
    <property type="project" value="InterPro"/>
</dbReference>
<dbReference type="PANTHER" id="PTHR44591:SF3">
    <property type="entry name" value="RESPONSE REGULATORY DOMAIN-CONTAINING PROTEIN"/>
    <property type="match status" value="1"/>
</dbReference>
<evidence type="ECO:0000313" key="5">
    <source>
        <dbReference type="Proteomes" id="UP000269669"/>
    </source>
</evidence>
<protein>
    <submittedName>
        <fullName evidence="4">Response regulator receiver protein</fullName>
    </submittedName>
</protein>
<sequence>MLQIGLGSMNLGNSFVPNLTVDLSHDAEATEVRAARPRVLIVDDEKLIADTCAEILEDAGFHTMTAYDGFAAMDMVAEFQPDYLLTDVLMPRMNGVELAIYVNKMLPKAKILLFSGQAGISDILLQGHKQGYEFELLAKPLHPVKLIERLQKQQR</sequence>
<evidence type="ECO:0000256" key="1">
    <source>
        <dbReference type="ARBA" id="ARBA00022553"/>
    </source>
</evidence>
<dbReference type="SUPFAM" id="SSF52172">
    <property type="entry name" value="CheY-like"/>
    <property type="match status" value="1"/>
</dbReference>
<gene>
    <name evidence="4" type="ORF">EDE15_2862</name>
</gene>
<dbReference type="Proteomes" id="UP000269669">
    <property type="component" value="Unassembled WGS sequence"/>
</dbReference>
<comment type="caution">
    <text evidence="4">The sequence shown here is derived from an EMBL/GenBank/DDBJ whole genome shotgun (WGS) entry which is preliminary data.</text>
</comment>
<dbReference type="Pfam" id="PF00072">
    <property type="entry name" value="Response_reg"/>
    <property type="match status" value="1"/>
</dbReference>
<dbReference type="Gene3D" id="3.40.50.2300">
    <property type="match status" value="1"/>
</dbReference>
<dbReference type="InterPro" id="IPR011006">
    <property type="entry name" value="CheY-like_superfamily"/>
</dbReference>
<feature type="domain" description="Response regulatory" evidence="3">
    <location>
        <begin position="38"/>
        <end position="154"/>
    </location>
</feature>